<sequence length="47" mass="5314">MEELVRKGDRALLCHWDHSGQPIILGSLYGNRMDIDQMNETIGNNGD</sequence>
<evidence type="ECO:0000313" key="1">
    <source>
        <dbReference type="EMBL" id="GFR38217.1"/>
    </source>
</evidence>
<comment type="caution">
    <text evidence="1">The sequence shown here is derived from an EMBL/GenBank/DDBJ whole genome shotgun (WGS) entry which is preliminary data.</text>
</comment>
<keyword evidence="2" id="KW-1185">Reference proteome</keyword>
<name>A0A916QH05_9BACL</name>
<dbReference type="AlphaFoldDB" id="A0A916QH05"/>
<evidence type="ECO:0000313" key="2">
    <source>
        <dbReference type="Proteomes" id="UP000654993"/>
    </source>
</evidence>
<dbReference type="EMBL" id="BMAQ01000013">
    <property type="protein sequence ID" value="GFR38217.1"/>
    <property type="molecule type" value="Genomic_DNA"/>
</dbReference>
<accession>A0A916QH05</accession>
<reference evidence="1" key="1">
    <citation type="submission" date="2020-08" db="EMBL/GenBank/DDBJ databases">
        <authorList>
            <person name="Uke A."/>
            <person name="Chhe C."/>
            <person name="Baramee S."/>
            <person name="Kosugi A."/>
        </authorList>
    </citation>
    <scope>NUCLEOTIDE SEQUENCE</scope>
    <source>
        <strain evidence="1">DA-C8</strain>
    </source>
</reference>
<protein>
    <submittedName>
        <fullName evidence="1">Uncharacterized protein</fullName>
    </submittedName>
</protein>
<proteinExistence type="predicted"/>
<dbReference type="Proteomes" id="UP000654993">
    <property type="component" value="Unassembled WGS sequence"/>
</dbReference>
<gene>
    <name evidence="1" type="ORF">PRECH8_15130</name>
</gene>
<reference evidence="1" key="2">
    <citation type="journal article" date="2021" name="Data Brief">
        <title>Draft genome sequence data of the facultative, thermophilic, xylanolytic bacterium Paenibacillus sp. strain DA-C8.</title>
        <authorList>
            <person name="Chhe C."/>
            <person name="Uke A."/>
            <person name="Baramee S."/>
            <person name="Ungkulpasvich U."/>
            <person name="Tachaapaikoon C."/>
            <person name="Pason P."/>
            <person name="Waeonukul R."/>
            <person name="Ratanakhanokchai K."/>
            <person name="Kosugi A."/>
        </authorList>
    </citation>
    <scope>NUCLEOTIDE SEQUENCE</scope>
    <source>
        <strain evidence="1">DA-C8</strain>
    </source>
</reference>
<organism evidence="1 2">
    <name type="scientific">Insulibacter thermoxylanivorax</name>
    <dbReference type="NCBI Taxonomy" id="2749268"/>
    <lineage>
        <taxon>Bacteria</taxon>
        <taxon>Bacillati</taxon>
        <taxon>Bacillota</taxon>
        <taxon>Bacilli</taxon>
        <taxon>Bacillales</taxon>
        <taxon>Paenibacillaceae</taxon>
        <taxon>Insulibacter</taxon>
    </lineage>
</organism>